<keyword evidence="2" id="KW-1185">Reference proteome</keyword>
<protein>
    <recommendedName>
        <fullName evidence="3">Terpenoid synthase</fullName>
    </recommendedName>
</protein>
<evidence type="ECO:0000313" key="2">
    <source>
        <dbReference type="Proteomes" id="UP000054422"/>
    </source>
</evidence>
<proteinExistence type="predicted"/>
<comment type="caution">
    <text evidence="1">The sequence shown here is derived from an EMBL/GenBank/DDBJ whole genome shotgun (WGS) entry which is preliminary data.</text>
</comment>
<evidence type="ECO:0008006" key="3">
    <source>
        <dbReference type="Google" id="ProtNLM"/>
    </source>
</evidence>
<sequence length="293" mass="33829">MTRNNKLVETTIENYFALGFERNKNLFTEFLPNGYTKTTLNNVIPQFYEGLISIKILLGIFITLYDDFADNPKYHNLQLLSELMKIPEQVGEINTHHLSDLDVAILSFAKKTFTNIHSFLQTLPHVEILTPLLLFDLNQFYNGLKYSVLVRNMPSIANSMECACYLPHNMGIILVGMMDLMACAHLILDEIGTIREFFWYAQRFGNICNTLTTLDRELSEQDFGNEIVLLAKKSFSSFEQGNKHTMIKNQLIAERVKIINQLRLFKIHTFSTSQYIEGLLYLQNLHQLMEGVI</sequence>
<organism evidence="1 2">
    <name type="scientific">Legionella norrlandica</name>
    <dbReference type="NCBI Taxonomy" id="1498499"/>
    <lineage>
        <taxon>Bacteria</taxon>
        <taxon>Pseudomonadati</taxon>
        <taxon>Pseudomonadota</taxon>
        <taxon>Gammaproteobacteria</taxon>
        <taxon>Legionellales</taxon>
        <taxon>Legionellaceae</taxon>
        <taxon>Legionella</taxon>
    </lineage>
</organism>
<dbReference type="AlphaFoldDB" id="A0A0A2SRZ6"/>
<accession>A0A0A2SRZ6</accession>
<dbReference type="STRING" id="1498499.EP47_06245"/>
<evidence type="ECO:0000313" key="1">
    <source>
        <dbReference type="EMBL" id="KGP62501.1"/>
    </source>
</evidence>
<gene>
    <name evidence="1" type="ORF">EP47_06245</name>
</gene>
<dbReference type="EMBL" id="JNCF01000061">
    <property type="protein sequence ID" value="KGP62501.1"/>
    <property type="molecule type" value="Genomic_DNA"/>
</dbReference>
<dbReference type="OrthoDB" id="5643076at2"/>
<dbReference type="Proteomes" id="UP000054422">
    <property type="component" value="Unassembled WGS sequence"/>
</dbReference>
<name>A0A0A2SRZ6_9GAMM</name>
<reference evidence="1 2" key="1">
    <citation type="submission" date="2014-05" db="EMBL/GenBank/DDBJ databases">
        <authorList>
            <person name="Rizzardi K."/>
            <person name="Winiecka-Krusnell J."/>
            <person name="Ramliden M."/>
            <person name="Alm E."/>
            <person name="Andersson S."/>
            <person name="Byfors S."/>
        </authorList>
    </citation>
    <scope>NUCLEOTIDE SEQUENCE [LARGE SCALE GENOMIC DNA]</scope>
    <source>
        <strain evidence="1 2">LEGN</strain>
    </source>
</reference>
<dbReference type="RefSeq" id="WP_035890931.1">
    <property type="nucleotide sequence ID" value="NZ_JNCF01000061.1"/>
</dbReference>